<comment type="caution">
    <text evidence="1">The sequence shown here is derived from an EMBL/GenBank/DDBJ whole genome shotgun (WGS) entry which is preliminary data.</text>
</comment>
<protein>
    <submittedName>
        <fullName evidence="1">Uncharacterized protein</fullName>
    </submittedName>
</protein>
<sequence length="121" mass="13735">MFNELAAPPAEERLGGHTLHLVAGKGYAGRHDRPWTDTVQCAWNEPTEVAEPWLPKFQHMKTYDDRLHELTLGLWDWCKRHRLDTSGVEELSLQKLGVETVSLDYPLGICYLAHLLADAGQ</sequence>
<evidence type="ECO:0000313" key="2">
    <source>
        <dbReference type="Proteomes" id="UP001178507"/>
    </source>
</evidence>
<organism evidence="1 2">
    <name type="scientific">Effrenium voratum</name>
    <dbReference type="NCBI Taxonomy" id="2562239"/>
    <lineage>
        <taxon>Eukaryota</taxon>
        <taxon>Sar</taxon>
        <taxon>Alveolata</taxon>
        <taxon>Dinophyceae</taxon>
        <taxon>Suessiales</taxon>
        <taxon>Symbiodiniaceae</taxon>
        <taxon>Effrenium</taxon>
    </lineage>
</organism>
<keyword evidence="2" id="KW-1185">Reference proteome</keyword>
<reference evidence="1" key="1">
    <citation type="submission" date="2023-08" db="EMBL/GenBank/DDBJ databases">
        <authorList>
            <person name="Chen Y."/>
            <person name="Shah S."/>
            <person name="Dougan E. K."/>
            <person name="Thang M."/>
            <person name="Chan C."/>
        </authorList>
    </citation>
    <scope>NUCLEOTIDE SEQUENCE</scope>
</reference>
<proteinExistence type="predicted"/>
<gene>
    <name evidence="1" type="ORF">EVOR1521_LOCUS18200</name>
</gene>
<dbReference type="AlphaFoldDB" id="A0AA36IUT3"/>
<feature type="non-terminal residue" evidence="1">
    <location>
        <position position="1"/>
    </location>
</feature>
<dbReference type="Proteomes" id="UP001178507">
    <property type="component" value="Unassembled WGS sequence"/>
</dbReference>
<feature type="non-terminal residue" evidence="1">
    <location>
        <position position="121"/>
    </location>
</feature>
<dbReference type="EMBL" id="CAUJNA010002526">
    <property type="protein sequence ID" value="CAJ1393300.1"/>
    <property type="molecule type" value="Genomic_DNA"/>
</dbReference>
<name>A0AA36IUT3_9DINO</name>
<accession>A0AA36IUT3</accession>
<evidence type="ECO:0000313" key="1">
    <source>
        <dbReference type="EMBL" id="CAJ1393300.1"/>
    </source>
</evidence>